<proteinExistence type="predicted"/>
<dbReference type="GeneID" id="112293088"/>
<dbReference type="PaxDb" id="3218-PP1S281_59V6.1"/>
<reference evidence="2 4" key="1">
    <citation type="journal article" date="2008" name="Science">
        <title>The Physcomitrella genome reveals evolutionary insights into the conquest of land by plants.</title>
        <authorList>
            <person name="Rensing S."/>
            <person name="Lang D."/>
            <person name="Zimmer A."/>
            <person name="Terry A."/>
            <person name="Salamov A."/>
            <person name="Shapiro H."/>
            <person name="Nishiyama T."/>
            <person name="Perroud P.-F."/>
            <person name="Lindquist E."/>
            <person name="Kamisugi Y."/>
            <person name="Tanahashi T."/>
            <person name="Sakakibara K."/>
            <person name="Fujita T."/>
            <person name="Oishi K."/>
            <person name="Shin-I T."/>
            <person name="Kuroki Y."/>
            <person name="Toyoda A."/>
            <person name="Suzuki Y."/>
            <person name="Hashimoto A."/>
            <person name="Yamaguchi K."/>
            <person name="Sugano A."/>
            <person name="Kohara Y."/>
            <person name="Fujiyama A."/>
            <person name="Anterola A."/>
            <person name="Aoki S."/>
            <person name="Ashton N."/>
            <person name="Barbazuk W.B."/>
            <person name="Barker E."/>
            <person name="Bennetzen J."/>
            <person name="Bezanilla M."/>
            <person name="Blankenship R."/>
            <person name="Cho S.H."/>
            <person name="Dutcher S."/>
            <person name="Estelle M."/>
            <person name="Fawcett J.A."/>
            <person name="Gundlach H."/>
            <person name="Hanada K."/>
            <person name="Heyl A."/>
            <person name="Hicks K.A."/>
            <person name="Hugh J."/>
            <person name="Lohr M."/>
            <person name="Mayer K."/>
            <person name="Melkozernov A."/>
            <person name="Murata T."/>
            <person name="Nelson D."/>
            <person name="Pils B."/>
            <person name="Prigge M."/>
            <person name="Reiss B."/>
            <person name="Renner T."/>
            <person name="Rombauts S."/>
            <person name="Rushton P."/>
            <person name="Sanderfoot A."/>
            <person name="Schween G."/>
            <person name="Shiu S.-H."/>
            <person name="Stueber K."/>
            <person name="Theodoulou F.L."/>
            <person name="Tu H."/>
            <person name="Van de Peer Y."/>
            <person name="Verrier P.J."/>
            <person name="Waters E."/>
            <person name="Wood A."/>
            <person name="Yang L."/>
            <person name="Cove D."/>
            <person name="Cuming A."/>
            <person name="Hasebe M."/>
            <person name="Lucas S."/>
            <person name="Mishler D.B."/>
            <person name="Reski R."/>
            <person name="Grigoriev I."/>
            <person name="Quatrano R.S."/>
            <person name="Boore J.L."/>
        </authorList>
    </citation>
    <scope>NUCLEOTIDE SEQUENCE [LARGE SCALE GENOMIC DNA]</scope>
    <source>
        <strain evidence="3 4">cv. Gransden 2004</strain>
    </source>
</reference>
<dbReference type="PANTHER" id="PTHR33621:SF2">
    <property type="entry name" value="RIBOSOMAL L1 DOMAIN-CONTAINING PROTEIN"/>
    <property type="match status" value="1"/>
</dbReference>
<dbReference type="PANTHER" id="PTHR33621">
    <property type="entry name" value="ASPARTIC/GLUTAMIC ACID-RICH PROTEIN"/>
    <property type="match status" value="1"/>
</dbReference>
<protein>
    <submittedName>
        <fullName evidence="2 3">Uncharacterized protein</fullName>
    </submittedName>
</protein>
<reference evidence="3" key="3">
    <citation type="submission" date="2020-12" db="UniProtKB">
        <authorList>
            <consortium name="EnsemblPlants"/>
        </authorList>
    </citation>
    <scope>IDENTIFICATION</scope>
</reference>
<dbReference type="KEGG" id="ppp:112293088"/>
<feature type="region of interest" description="Disordered" evidence="1">
    <location>
        <begin position="487"/>
        <end position="512"/>
    </location>
</feature>
<dbReference type="RefSeq" id="XP_024397933.1">
    <property type="nucleotide sequence ID" value="XM_024542165.2"/>
</dbReference>
<dbReference type="EMBL" id="ABEU02000002">
    <property type="protein sequence ID" value="PNR60079.1"/>
    <property type="molecule type" value="Genomic_DNA"/>
</dbReference>
<sequence>MNYHALSRRELQALCKQHKIPANKTNVFMADSLTALLSVAEKGKATEVNAPTKDASTEIIEESMEVVVDTGDSEDVFIKSPDANNRKNQVDSGIEDMCSAVKPRMKRVSARVMVVPLSSLTAAENIPTIKSSAVEKARLTVRAARKPALKSKNARALVKAAVAPDSPGSDYAASSITQEDEPEVLAEVDFAIRRDRSQRLFDSVEFEDRNEGSACLADAKVLKVESRVGGNKIDMQGTYQPTEAENVILAEVVDAVQPEGTLSRLAPSLTPSEEITGKKTSQKVSSRRVTAKRTVTGKKAAVNVLPVTSMNIPAAPEAVSIIQSGANQGKLQGGGRVRKGALVAPSPVEMKTFHAAPENVRLNGPLQSQEMLTESQAHEVEKSKPANKGDRKARRVAPAALPSEQAPAIDNDRRLNDVGDFHFDLGQAVIYALQEEKAAEPNLTSKKGMKAENGSCVALPSNEVETSPAAFDKEELCDDIQIIKSSVKEPKPATRKGKKSKKGARSTNPPVEIEAAPATVSEVDPHDGRTIGLADQGHSANLDKEPECVEPKAVTEKALTAKRKAKTKRTKAKARSPVLEVYVDTDLAKKGVSDAVEPESLKRLANYSDDPSSPVKSPSLADMKDSSPMKSPLVSHMGEDSISPVKSPSLAHLVDNSPLRCPSLLYMENGLDCGSSNNELNEGANQVALRLSSVGTNTYCAGEADKENSGRKVGTEVPKSLRKLRKQVKEAIIKKNITPVSSPLKDISLNLQSPQPLLSTSFSFHY</sequence>
<dbReference type="EnsemblPlants" id="Pp3c2_18130V3.2">
    <property type="protein sequence ID" value="Pp3c2_18130V3.2"/>
    <property type="gene ID" value="Pp3c2_18130"/>
</dbReference>
<feature type="compositionally biased region" description="Basic residues" evidence="1">
    <location>
        <begin position="493"/>
        <end position="504"/>
    </location>
</feature>
<feature type="compositionally biased region" description="Basic and acidic residues" evidence="1">
    <location>
        <begin position="376"/>
        <end position="390"/>
    </location>
</feature>
<name>A0A2K1L220_PHYPA</name>
<dbReference type="AlphaFoldDB" id="A0A2K1L220"/>
<reference evidence="2 4" key="2">
    <citation type="journal article" date="2018" name="Plant J.">
        <title>The Physcomitrella patens chromosome-scale assembly reveals moss genome structure and evolution.</title>
        <authorList>
            <person name="Lang D."/>
            <person name="Ullrich K.K."/>
            <person name="Murat F."/>
            <person name="Fuchs J."/>
            <person name="Jenkins J."/>
            <person name="Haas F.B."/>
            <person name="Piednoel M."/>
            <person name="Gundlach H."/>
            <person name="Van Bel M."/>
            <person name="Meyberg R."/>
            <person name="Vives C."/>
            <person name="Morata J."/>
            <person name="Symeonidi A."/>
            <person name="Hiss M."/>
            <person name="Muchero W."/>
            <person name="Kamisugi Y."/>
            <person name="Saleh O."/>
            <person name="Blanc G."/>
            <person name="Decker E.L."/>
            <person name="van Gessel N."/>
            <person name="Grimwood J."/>
            <person name="Hayes R.D."/>
            <person name="Graham S.W."/>
            <person name="Gunter L.E."/>
            <person name="McDaniel S.F."/>
            <person name="Hoernstein S.N.W."/>
            <person name="Larsson A."/>
            <person name="Li F.W."/>
            <person name="Perroud P.F."/>
            <person name="Phillips J."/>
            <person name="Ranjan P."/>
            <person name="Rokshar D.S."/>
            <person name="Rothfels C.J."/>
            <person name="Schneider L."/>
            <person name="Shu S."/>
            <person name="Stevenson D.W."/>
            <person name="Thummler F."/>
            <person name="Tillich M."/>
            <person name="Villarreal Aguilar J.C."/>
            <person name="Widiez T."/>
            <person name="Wong G.K."/>
            <person name="Wymore A."/>
            <person name="Zhang Y."/>
            <person name="Zimmer A.D."/>
            <person name="Quatrano R.S."/>
            <person name="Mayer K.F.X."/>
            <person name="Goodstein D."/>
            <person name="Casacuberta J.M."/>
            <person name="Vandepoele K."/>
            <person name="Reski R."/>
            <person name="Cuming A.C."/>
            <person name="Tuskan G.A."/>
            <person name="Maumus F."/>
            <person name="Salse J."/>
            <person name="Schmutz J."/>
            <person name="Rensing S.A."/>
        </authorList>
    </citation>
    <scope>NUCLEOTIDE SEQUENCE [LARGE SCALE GENOMIC DNA]</scope>
    <source>
        <strain evidence="3 4">cv. Gransden 2004</strain>
    </source>
</reference>
<dbReference type="OrthoDB" id="1916794at2759"/>
<dbReference type="Proteomes" id="UP000006727">
    <property type="component" value="Chromosome 2"/>
</dbReference>
<dbReference type="EnsemblPlants" id="Pp3c2_18130V3.1">
    <property type="protein sequence ID" value="Pp3c2_18130V3.1"/>
    <property type="gene ID" value="Pp3c2_18130"/>
</dbReference>
<feature type="compositionally biased region" description="Low complexity" evidence="1">
    <location>
        <begin position="608"/>
        <end position="619"/>
    </location>
</feature>
<keyword evidence="4" id="KW-1185">Reference proteome</keyword>
<dbReference type="Gramene" id="Pp3c2_18130V3.1">
    <property type="protein sequence ID" value="Pp3c2_18130V3.1"/>
    <property type="gene ID" value="Pp3c2_18130"/>
</dbReference>
<feature type="region of interest" description="Disordered" evidence="1">
    <location>
        <begin position="371"/>
        <end position="400"/>
    </location>
</feature>
<gene>
    <name evidence="3" type="primary">LOC112293088</name>
    <name evidence="2" type="ORF">PHYPA_002872</name>
</gene>
<accession>A0A2K1L220</accession>
<evidence type="ECO:0000313" key="3">
    <source>
        <dbReference type="EnsemblPlants" id="Pp3c2_18130V3.1"/>
    </source>
</evidence>
<evidence type="ECO:0000256" key="1">
    <source>
        <dbReference type="SAM" id="MobiDB-lite"/>
    </source>
</evidence>
<organism evidence="2">
    <name type="scientific">Physcomitrium patens</name>
    <name type="common">Spreading-leaved earth moss</name>
    <name type="synonym">Physcomitrella patens</name>
    <dbReference type="NCBI Taxonomy" id="3218"/>
    <lineage>
        <taxon>Eukaryota</taxon>
        <taxon>Viridiplantae</taxon>
        <taxon>Streptophyta</taxon>
        <taxon>Embryophyta</taxon>
        <taxon>Bryophyta</taxon>
        <taxon>Bryophytina</taxon>
        <taxon>Bryopsida</taxon>
        <taxon>Funariidae</taxon>
        <taxon>Funariales</taxon>
        <taxon>Funariaceae</taxon>
        <taxon>Physcomitrium</taxon>
    </lineage>
</organism>
<evidence type="ECO:0000313" key="2">
    <source>
        <dbReference type="EMBL" id="PNR60079.1"/>
    </source>
</evidence>
<evidence type="ECO:0000313" key="4">
    <source>
        <dbReference type="Proteomes" id="UP000006727"/>
    </source>
</evidence>
<feature type="region of interest" description="Disordered" evidence="1">
    <location>
        <begin position="603"/>
        <end position="642"/>
    </location>
</feature>
<dbReference type="Gramene" id="Pp3c2_18130V3.2">
    <property type="protein sequence ID" value="Pp3c2_18130V3.2"/>
    <property type="gene ID" value="Pp3c2_18130"/>
</dbReference>